<reference evidence="1" key="2">
    <citation type="journal article" date="2015" name="Fish Shellfish Immunol.">
        <title>Early steps in the European eel (Anguilla anguilla)-Vibrio vulnificus interaction in the gills: Role of the RtxA13 toxin.</title>
        <authorList>
            <person name="Callol A."/>
            <person name="Pajuelo D."/>
            <person name="Ebbesson L."/>
            <person name="Teles M."/>
            <person name="MacKenzie S."/>
            <person name="Amaro C."/>
        </authorList>
    </citation>
    <scope>NUCLEOTIDE SEQUENCE</scope>
</reference>
<dbReference type="EMBL" id="GBXM01083505">
    <property type="protein sequence ID" value="JAH25072.1"/>
    <property type="molecule type" value="Transcribed_RNA"/>
</dbReference>
<accession>A0A0E9R8F7</accession>
<sequence>MQMLPPSTSHRCLHGYGQIRLLSPVSVAHFRSASRDKKGQRNGDGQD</sequence>
<protein>
    <submittedName>
        <fullName evidence="1">Uncharacterized protein</fullName>
    </submittedName>
</protein>
<proteinExistence type="predicted"/>
<evidence type="ECO:0000313" key="1">
    <source>
        <dbReference type="EMBL" id="JAH25072.1"/>
    </source>
</evidence>
<dbReference type="AlphaFoldDB" id="A0A0E9R8F7"/>
<reference evidence="1" key="1">
    <citation type="submission" date="2014-11" db="EMBL/GenBank/DDBJ databases">
        <authorList>
            <person name="Amaro Gonzalez C."/>
        </authorList>
    </citation>
    <scope>NUCLEOTIDE SEQUENCE</scope>
</reference>
<name>A0A0E9R8F7_ANGAN</name>
<organism evidence="1">
    <name type="scientific">Anguilla anguilla</name>
    <name type="common">European freshwater eel</name>
    <name type="synonym">Muraena anguilla</name>
    <dbReference type="NCBI Taxonomy" id="7936"/>
    <lineage>
        <taxon>Eukaryota</taxon>
        <taxon>Metazoa</taxon>
        <taxon>Chordata</taxon>
        <taxon>Craniata</taxon>
        <taxon>Vertebrata</taxon>
        <taxon>Euteleostomi</taxon>
        <taxon>Actinopterygii</taxon>
        <taxon>Neopterygii</taxon>
        <taxon>Teleostei</taxon>
        <taxon>Anguilliformes</taxon>
        <taxon>Anguillidae</taxon>
        <taxon>Anguilla</taxon>
    </lineage>
</organism>